<comment type="caution">
    <text evidence="1">The sequence shown here is derived from an EMBL/GenBank/DDBJ whole genome shotgun (WGS) entry which is preliminary data.</text>
</comment>
<sequence length="960" mass="107642">MIGVLFLIICTHAKAQNNSVVANGFTLTFVNGTTIGSVDEVATNVLRVKNGTSRRVTFSLDISSPAGWSTLSSRDKNYTVAANDSIFIPVRIIPQKNAEGNVNYFVNASAVSNQNILLASTPWNLEIKKFSQWRANVVDKVAYFPSTADSTSFRINFTNTGNSNEDVYVFFSPPVKVNITDSQGNPIAENAFSMNLPVGVDTTLRFIAKLTSGKEKEDFFSAKPMMEQETDEGTYRVQIQVKDNSGGSASSGGRVELLRLGNEIKAESEEGNSSIPITMEFNSYNILSQFTNFSLDLYGDTDLALNKNLRYYYQTIISNSAYTGTQFLGSYRFVQYTTPKYQVAAGDIGDNMEILLNGTGIKGNYRYDKFKVGGIYVRRQQNGNLENYLTNIGARVGYNGGKGIQLEAQAVSRKDEFNDIDGSLATVEGSYRISQSQRLSVNAGFSQEKHTQSTNPFETTGYGFGARYTVTYKGISLASQARLNSPNFLSQYRGTTSLNVNLRYPFKDGQFFSLKTDLNSRNAEIYSKGFLFPKNEFKRNVYEFQYGWSTESGNFVLFPRIHDDEVLGIKTFTTGGGVLFSSNMQSKFRIYSRFYTGFTKAKDYDVDPYLVARWENTLRYKNLNVTARYYYGPYNVLDNLRVVEDGINPQSAYISAFANLNFRKARLSVRPTFNVGYESVLARVRSNFSPMLTYYSKNDFQFTLTGELFRINQGESPLPSVNALGDGVFNTYTQSNFLLRFGIKKTFNVKRPGSKSHDLEVVVFKDLNGNNRRDVGEDFVNDALITVNDMALMTNDQGVVIFKNLTQGEYKIKSDVLSNVEGWFKGDGQTVLLDNDRTIFIPLKRGVQVKGNIILQQAQYSALGTDGMNLSGIRVNMTDNLGNSYSALSGQGGEFNLYVPFGLYTIKVNEQAVDEQFQFAQSSYTLNVNNVNVNYQVTFYLIEKSRRINIKKFDNKEDNK</sequence>
<protein>
    <recommendedName>
        <fullName evidence="3">SD-repeat containing protein B domain-containing protein</fullName>
    </recommendedName>
</protein>
<reference evidence="2" key="1">
    <citation type="submission" date="2014-11" db="EMBL/GenBank/DDBJ databases">
        <title>Genome sequencing of Roseivirga sp. D-25.</title>
        <authorList>
            <person name="Selvaratnam C."/>
            <person name="Thevarajoo S."/>
            <person name="Goh K.M."/>
            <person name="Eee R."/>
            <person name="Chan K.-G."/>
            <person name="Chong C.S."/>
        </authorList>
    </citation>
    <scope>NUCLEOTIDE SEQUENCE [LARGE SCALE GENOMIC DNA]</scope>
    <source>
        <strain evidence="2">D-25</strain>
    </source>
</reference>
<evidence type="ECO:0008006" key="3">
    <source>
        <dbReference type="Google" id="ProtNLM"/>
    </source>
</evidence>
<dbReference type="SUPFAM" id="SSF117074">
    <property type="entry name" value="Hypothetical protein PA1324"/>
    <property type="match status" value="1"/>
</dbReference>
<dbReference type="Proteomes" id="UP000036908">
    <property type="component" value="Unassembled WGS sequence"/>
</dbReference>
<dbReference type="EMBL" id="JSVA01000035">
    <property type="protein sequence ID" value="KOF01377.1"/>
    <property type="molecule type" value="Genomic_DNA"/>
</dbReference>
<evidence type="ECO:0000313" key="1">
    <source>
        <dbReference type="EMBL" id="KOF01377.1"/>
    </source>
</evidence>
<evidence type="ECO:0000313" key="2">
    <source>
        <dbReference type="Proteomes" id="UP000036908"/>
    </source>
</evidence>
<dbReference type="PATRIC" id="fig|1566026.4.peg.2217"/>
<proteinExistence type="predicted"/>
<accession>A0A0L8AGK5</accession>
<keyword evidence="2" id="KW-1185">Reference proteome</keyword>
<organism evidence="1 2">
    <name type="scientific">Roseivirga seohaensis subsp. aquiponti</name>
    <dbReference type="NCBI Taxonomy" id="1566026"/>
    <lineage>
        <taxon>Bacteria</taxon>
        <taxon>Pseudomonadati</taxon>
        <taxon>Bacteroidota</taxon>
        <taxon>Cytophagia</taxon>
        <taxon>Cytophagales</taxon>
        <taxon>Roseivirgaceae</taxon>
        <taxon>Roseivirga</taxon>
    </lineage>
</organism>
<name>A0A0L8AGK5_9BACT</name>
<dbReference type="AlphaFoldDB" id="A0A0L8AGK5"/>
<gene>
    <name evidence="1" type="ORF">OB69_17870</name>
</gene>